<dbReference type="AlphaFoldDB" id="A0A484SAC5"/>
<evidence type="ECO:0000313" key="2">
    <source>
        <dbReference type="EMBL" id="VFR59163.1"/>
    </source>
</evidence>
<sequence>MAGGIQASLRGGQAGKSEVVQVHVAIALCRIGGVSVACPGKNGPQAINGKDSDLFSVRPYQK</sequence>
<proteinExistence type="predicted"/>
<evidence type="ECO:0000313" key="1">
    <source>
        <dbReference type="EMBL" id="VFR48286.1"/>
    </source>
</evidence>
<name>A0A484SAC5_9ZZZZ</name>
<protein>
    <submittedName>
        <fullName evidence="2">Uncharacterized protein</fullName>
    </submittedName>
</protein>
<accession>A0A484SAC5</accession>
<organism evidence="2">
    <name type="scientific">plant metagenome</name>
    <dbReference type="NCBI Taxonomy" id="1297885"/>
    <lineage>
        <taxon>unclassified sequences</taxon>
        <taxon>metagenomes</taxon>
        <taxon>organismal metagenomes</taxon>
    </lineage>
</organism>
<dbReference type="EMBL" id="CAADIG010000025">
    <property type="protein sequence ID" value="VFR48286.1"/>
    <property type="molecule type" value="Genomic_DNA"/>
</dbReference>
<reference evidence="2" key="1">
    <citation type="submission" date="2019-03" db="EMBL/GenBank/DDBJ databases">
        <authorList>
            <person name="Danneels B."/>
        </authorList>
    </citation>
    <scope>NUCLEOTIDE SEQUENCE</scope>
</reference>
<gene>
    <name evidence="1" type="ORF">ANT2_2044</name>
    <name evidence="2" type="ORF">ANT3_2046</name>
</gene>
<dbReference type="EMBL" id="CAADID010000007">
    <property type="protein sequence ID" value="VFR59163.1"/>
    <property type="molecule type" value="Genomic_DNA"/>
</dbReference>